<evidence type="ECO:0000259" key="6">
    <source>
        <dbReference type="PROSITE" id="PS50011"/>
    </source>
</evidence>
<dbReference type="Gene3D" id="3.30.200.20">
    <property type="entry name" value="Phosphorylase Kinase, domain 1"/>
    <property type="match status" value="1"/>
</dbReference>
<keyword evidence="1 3" id="KW-0547">Nucleotide-binding</keyword>
<reference evidence="8" key="1">
    <citation type="submission" date="2025-08" db="UniProtKB">
        <authorList>
            <consortium name="RefSeq"/>
        </authorList>
    </citation>
    <scope>IDENTIFICATION</scope>
    <source>
        <tissue evidence="8">Testes</tissue>
    </source>
</reference>
<feature type="binding site" evidence="3">
    <location>
        <position position="86"/>
    </location>
    <ligand>
        <name>ATP</name>
        <dbReference type="ChEBI" id="CHEBI:30616"/>
    </ligand>
</feature>
<dbReference type="RefSeq" id="XP_002734111.1">
    <property type="nucleotide sequence ID" value="XM_002734065.1"/>
</dbReference>
<keyword evidence="2 3" id="KW-0067">ATP-binding</keyword>
<name>A0ABM0GNW6_SACKO</name>
<dbReference type="PANTHER" id="PTHR44329:SF298">
    <property type="entry name" value="MIXED LINEAGE KINASE DOMAIN-LIKE PROTEIN"/>
    <property type="match status" value="1"/>
</dbReference>
<gene>
    <name evidence="8" type="primary">LOC100374872</name>
</gene>
<dbReference type="Gene3D" id="1.10.510.10">
    <property type="entry name" value="Transferase(Phosphotransferase) domain 1"/>
    <property type="match status" value="1"/>
</dbReference>
<evidence type="ECO:0000256" key="2">
    <source>
        <dbReference type="ARBA" id="ARBA00022840"/>
    </source>
</evidence>
<keyword evidence="7" id="KW-1185">Reference proteome</keyword>
<comment type="similarity">
    <text evidence="4">Belongs to the protein kinase superfamily.</text>
</comment>
<evidence type="ECO:0000313" key="8">
    <source>
        <dbReference type="RefSeq" id="XP_002734111.1"/>
    </source>
</evidence>
<organism evidence="7 8">
    <name type="scientific">Saccoglossus kowalevskii</name>
    <name type="common">Acorn worm</name>
    <dbReference type="NCBI Taxonomy" id="10224"/>
    <lineage>
        <taxon>Eukaryota</taxon>
        <taxon>Metazoa</taxon>
        <taxon>Hemichordata</taxon>
        <taxon>Enteropneusta</taxon>
        <taxon>Harrimaniidae</taxon>
        <taxon>Saccoglossus</taxon>
    </lineage>
</organism>
<keyword evidence="4" id="KW-0723">Serine/threonine-protein kinase</keyword>
<dbReference type="PROSITE" id="PS50011">
    <property type="entry name" value="PROTEIN_KINASE_DOM"/>
    <property type="match status" value="1"/>
</dbReference>
<accession>A0ABM0GNW6</accession>
<keyword evidence="4" id="KW-0808">Transferase</keyword>
<evidence type="ECO:0000256" key="5">
    <source>
        <dbReference type="SAM" id="MobiDB-lite"/>
    </source>
</evidence>
<feature type="compositionally biased region" description="Basic and acidic residues" evidence="5">
    <location>
        <begin position="1"/>
        <end position="11"/>
    </location>
</feature>
<protein>
    <submittedName>
        <fullName evidence="8">Probable serine/threonine-protein kinase DDB_G0267514-like</fullName>
    </submittedName>
</protein>
<dbReference type="SUPFAM" id="SSF56112">
    <property type="entry name" value="Protein kinase-like (PK-like)"/>
    <property type="match status" value="1"/>
</dbReference>
<feature type="domain" description="Protein kinase" evidence="6">
    <location>
        <begin position="59"/>
        <end position="341"/>
    </location>
</feature>
<dbReference type="InterPro" id="IPR051681">
    <property type="entry name" value="Ser/Thr_Kinases-Pseudokinases"/>
</dbReference>
<dbReference type="InterPro" id="IPR008271">
    <property type="entry name" value="Ser/Thr_kinase_AS"/>
</dbReference>
<proteinExistence type="inferred from homology"/>
<dbReference type="GeneID" id="100374872"/>
<dbReference type="InterPro" id="IPR017441">
    <property type="entry name" value="Protein_kinase_ATP_BS"/>
</dbReference>
<dbReference type="Pfam" id="PF00069">
    <property type="entry name" value="Pkinase"/>
    <property type="match status" value="1"/>
</dbReference>
<sequence length="341" mass="37963">MTGSGREEGKLVKQIPSLSQKLQPDSRKKARSIQEVVPSSSQSAANAYVPQIKVKDVQYRRADEIGRGAFGIVYRGKWLGTDVAIKEIKGRNVKLLQGSIKREVQIHSRIRHPNIVQLMATAVEKNTMIIVSEYIDGPNMDDLLFTGEHIEFNIPNDRKPYITKQLCQAISYMHENNIIHQDIKPANILIAKNTMVTKICDMGVSKLIKRHTTLHAGSSAIAGTPSYMAPECLIQQTKASTMSDMWSLGITLIELYTKHHAWGLDKDESTHEGSLADDNQEDDLQQLTNLMVAQKMPCSLETLITEGCYGHSFVGLLSRCVDYCPDNRPSALECIDILGAN</sequence>
<feature type="region of interest" description="Disordered" evidence="5">
    <location>
        <begin position="1"/>
        <end position="36"/>
    </location>
</feature>
<dbReference type="Proteomes" id="UP000694865">
    <property type="component" value="Unplaced"/>
</dbReference>
<dbReference type="InterPro" id="IPR011009">
    <property type="entry name" value="Kinase-like_dom_sf"/>
</dbReference>
<evidence type="ECO:0000256" key="4">
    <source>
        <dbReference type="RuleBase" id="RU000304"/>
    </source>
</evidence>
<evidence type="ECO:0000313" key="7">
    <source>
        <dbReference type="Proteomes" id="UP000694865"/>
    </source>
</evidence>
<dbReference type="PANTHER" id="PTHR44329">
    <property type="entry name" value="SERINE/THREONINE-PROTEIN KINASE TNNI3K-RELATED"/>
    <property type="match status" value="1"/>
</dbReference>
<dbReference type="PROSITE" id="PS00107">
    <property type="entry name" value="PROTEIN_KINASE_ATP"/>
    <property type="match status" value="1"/>
</dbReference>
<keyword evidence="4" id="KW-0418">Kinase</keyword>
<dbReference type="InterPro" id="IPR000719">
    <property type="entry name" value="Prot_kinase_dom"/>
</dbReference>
<evidence type="ECO:0000256" key="3">
    <source>
        <dbReference type="PROSITE-ProRule" id="PRU10141"/>
    </source>
</evidence>
<dbReference type="PROSITE" id="PS00108">
    <property type="entry name" value="PROTEIN_KINASE_ST"/>
    <property type="match status" value="1"/>
</dbReference>
<dbReference type="SMART" id="SM00220">
    <property type="entry name" value="S_TKc"/>
    <property type="match status" value="1"/>
</dbReference>
<evidence type="ECO:0000256" key="1">
    <source>
        <dbReference type="ARBA" id="ARBA00022741"/>
    </source>
</evidence>